<keyword evidence="6" id="KW-0256">Endoplasmic reticulum</keyword>
<organism evidence="12 13">
    <name type="scientific">Strigomonas culicis</name>
    <dbReference type="NCBI Taxonomy" id="28005"/>
    <lineage>
        <taxon>Eukaryota</taxon>
        <taxon>Discoba</taxon>
        <taxon>Euglenozoa</taxon>
        <taxon>Kinetoplastea</taxon>
        <taxon>Metakinetoplastina</taxon>
        <taxon>Trypanosomatida</taxon>
        <taxon>Trypanosomatidae</taxon>
        <taxon>Strigomonadinae</taxon>
        <taxon>Strigomonas</taxon>
    </lineage>
</organism>
<evidence type="ECO:0000256" key="6">
    <source>
        <dbReference type="ARBA" id="ARBA00022824"/>
    </source>
</evidence>
<evidence type="ECO:0000256" key="7">
    <source>
        <dbReference type="ARBA" id="ARBA00022989"/>
    </source>
</evidence>
<keyword evidence="13" id="KW-1185">Reference proteome</keyword>
<evidence type="ECO:0000256" key="9">
    <source>
        <dbReference type="ARBA" id="ARBA00023180"/>
    </source>
</evidence>
<comment type="subcellular location">
    <subcellularLocation>
        <location evidence="1">Endoplasmic reticulum membrane</location>
        <topology evidence="1">Single-pass type I membrane protein</topology>
    </subcellularLocation>
</comment>
<gene>
    <name evidence="12" type="ORF">STCU_06072</name>
</gene>
<evidence type="ECO:0000313" key="12">
    <source>
        <dbReference type="EMBL" id="EPY26801.1"/>
    </source>
</evidence>
<evidence type="ECO:0000313" key="13">
    <source>
        <dbReference type="Proteomes" id="UP000015354"/>
    </source>
</evidence>
<keyword evidence="4 10" id="KW-0812">Transmembrane</keyword>
<keyword evidence="8 10" id="KW-0472">Membrane</keyword>
<comment type="similarity">
    <text evidence="2">Belongs to the EMC1 family.</text>
</comment>
<name>S9VI83_9TRYP</name>
<proteinExistence type="inferred from homology"/>
<dbReference type="GO" id="GO:0072546">
    <property type="term" value="C:EMC complex"/>
    <property type="evidence" value="ECO:0007669"/>
    <property type="project" value="InterPro"/>
</dbReference>
<dbReference type="GO" id="GO:0034975">
    <property type="term" value="P:protein folding in endoplasmic reticulum"/>
    <property type="evidence" value="ECO:0007669"/>
    <property type="project" value="TreeGrafter"/>
</dbReference>
<dbReference type="PANTHER" id="PTHR21573">
    <property type="entry name" value="ER MEMBRANE PROTEIN COMPLEX SUBUNIT 1"/>
    <property type="match status" value="1"/>
</dbReference>
<comment type="caution">
    <text evidence="12">The sequence shown here is derived from an EMBL/GenBank/DDBJ whole genome shotgun (WGS) entry which is preliminary data.</text>
</comment>
<dbReference type="Proteomes" id="UP000015354">
    <property type="component" value="Unassembled WGS sequence"/>
</dbReference>
<dbReference type="InterPro" id="IPR011678">
    <property type="entry name" value="EMC1_C"/>
</dbReference>
<evidence type="ECO:0000259" key="11">
    <source>
        <dbReference type="Pfam" id="PF07774"/>
    </source>
</evidence>
<evidence type="ECO:0000256" key="10">
    <source>
        <dbReference type="SAM" id="Phobius"/>
    </source>
</evidence>
<evidence type="ECO:0000256" key="5">
    <source>
        <dbReference type="ARBA" id="ARBA00022729"/>
    </source>
</evidence>
<evidence type="ECO:0000256" key="2">
    <source>
        <dbReference type="ARBA" id="ARBA00007904"/>
    </source>
</evidence>
<evidence type="ECO:0000256" key="1">
    <source>
        <dbReference type="ARBA" id="ARBA00004115"/>
    </source>
</evidence>
<dbReference type="OrthoDB" id="28092at2759"/>
<feature type="transmembrane region" description="Helical" evidence="10">
    <location>
        <begin position="641"/>
        <end position="660"/>
    </location>
</feature>
<sequence length="670" mass="72572">MYNGNEAALYHVDTTADYEFIPPQKQLPLGAGVTALQLSADYLLATKGDSTAVIALASGAPAASASGVGASVLGQTALVVSAAAVVEVTDGKESETACEACAATLLADDGESAKPVVVVAKIVKDAVQVTYAGADAVTVQLPHLVGPVTVLHSFVDAEEQRCVLLKSANAHLYLIGGDKLVWERKEGLASPRATLISYPLSPMDHFHFNKVLLAVSRHSTLYSVPFEHMGRAIEVIIDFSAPLRAKLGVASLHGVTFTKLHREHYNVLSVRGQSGGNTFFVIIDIEKKVVTDIRVVSNMLIGSPNFYIDKKTLQIHGDHAPSSLLFYTAHAATGVIKGYKYDQDLKSEAVPTWSMRTPHPIVAHASGEDDGRTSVVNALHIYPNKTGEEPIDEVRHRYPCRNVIAVAYYEPMEEELPTLVVVALDTVTGSILGTVRHKNVEGAVHMIIVENNIVYYFMDAEKMRYLFGVWELFEEESGPTVRKSSGASPPQVIASFFARTDRVFSSNAAKAPVIVPSTLGVFGGPIASLSVTTSSSAIARKSIILAFKTGRVAIFELRQLLAGGQMPFPSDDKRQLTHVIIPSVLFATHRYRLALPEQITTDATRLESSCHVVVSGLDIFYVRSSSGKAFDLLNTDFNKSLLISLVAGFIGFTFLARYFVSRQTINSLWR</sequence>
<evidence type="ECO:0000256" key="4">
    <source>
        <dbReference type="ARBA" id="ARBA00022692"/>
    </source>
</evidence>
<dbReference type="Pfam" id="PF07774">
    <property type="entry name" value="EMC1_C"/>
    <property type="match status" value="1"/>
</dbReference>
<dbReference type="InterPro" id="IPR026895">
    <property type="entry name" value="EMC1"/>
</dbReference>
<keyword evidence="7 10" id="KW-1133">Transmembrane helix</keyword>
<reference evidence="12 13" key="1">
    <citation type="journal article" date="2013" name="PLoS ONE">
        <title>Predicting the Proteins of Angomonas deanei, Strigomonas culicis and Their Respective Endosymbionts Reveals New Aspects of the Trypanosomatidae Family.</title>
        <authorList>
            <person name="Motta M.C."/>
            <person name="Martins A.C."/>
            <person name="de Souza S.S."/>
            <person name="Catta-Preta C.M."/>
            <person name="Silva R."/>
            <person name="Klein C.C."/>
            <person name="de Almeida L.G."/>
            <person name="de Lima Cunha O."/>
            <person name="Ciapina L.P."/>
            <person name="Brocchi M."/>
            <person name="Colabardini A.C."/>
            <person name="de Araujo Lima B."/>
            <person name="Machado C.R."/>
            <person name="de Almeida Soares C.M."/>
            <person name="Probst C.M."/>
            <person name="de Menezes C.B."/>
            <person name="Thompson C.E."/>
            <person name="Bartholomeu D.C."/>
            <person name="Gradia D.F."/>
            <person name="Pavoni D.P."/>
            <person name="Grisard E.C."/>
            <person name="Fantinatti-Garboggini F."/>
            <person name="Marchini F.K."/>
            <person name="Rodrigues-Luiz G.F."/>
            <person name="Wagner G."/>
            <person name="Goldman G.H."/>
            <person name="Fietto J.L."/>
            <person name="Elias M.C."/>
            <person name="Goldman M.H."/>
            <person name="Sagot M.F."/>
            <person name="Pereira M."/>
            <person name="Stoco P.H."/>
            <person name="de Mendonca-Neto R.P."/>
            <person name="Teixeira S.M."/>
            <person name="Maciel T.E."/>
            <person name="de Oliveira Mendes T.A."/>
            <person name="Urmenyi T.P."/>
            <person name="de Souza W."/>
            <person name="Schenkman S."/>
            <person name="de Vasconcelos A.T."/>
        </authorList>
    </citation>
    <scope>NUCLEOTIDE SEQUENCE [LARGE SCALE GENOMIC DNA]</scope>
</reference>
<accession>S9VI83</accession>
<dbReference type="AlphaFoldDB" id="S9VI83"/>
<protein>
    <recommendedName>
        <fullName evidence="3">ER membrane protein complex subunit 1</fullName>
    </recommendedName>
</protein>
<keyword evidence="9" id="KW-0325">Glycoprotein</keyword>
<dbReference type="PANTHER" id="PTHR21573:SF0">
    <property type="entry name" value="ER MEMBRANE PROTEIN COMPLEX SUBUNIT 1"/>
    <property type="match status" value="1"/>
</dbReference>
<evidence type="ECO:0000256" key="8">
    <source>
        <dbReference type="ARBA" id="ARBA00023136"/>
    </source>
</evidence>
<evidence type="ECO:0000256" key="3">
    <source>
        <dbReference type="ARBA" id="ARBA00020824"/>
    </source>
</evidence>
<keyword evidence="5" id="KW-0732">Signal</keyword>
<dbReference type="EMBL" id="ATMH01006072">
    <property type="protein sequence ID" value="EPY26801.1"/>
    <property type="molecule type" value="Genomic_DNA"/>
</dbReference>
<feature type="domain" description="ER membrane protein complex subunit 1 C-terminal" evidence="11">
    <location>
        <begin position="450"/>
        <end position="669"/>
    </location>
</feature>